<dbReference type="InterPro" id="IPR045061">
    <property type="entry name" value="FtsZ/CetZ"/>
</dbReference>
<dbReference type="SUPFAM" id="SSF52490">
    <property type="entry name" value="Tubulin nucleotide-binding domain-like"/>
    <property type="match status" value="1"/>
</dbReference>
<evidence type="ECO:0000313" key="9">
    <source>
        <dbReference type="EMBL" id="MFC6892345.1"/>
    </source>
</evidence>
<dbReference type="PRINTS" id="PR00423">
    <property type="entry name" value="CELLDVISFTSZ"/>
</dbReference>
<dbReference type="PROSITE" id="PS00227">
    <property type="entry name" value="TUBULIN"/>
    <property type="match status" value="1"/>
</dbReference>
<dbReference type="Proteomes" id="UP001596296">
    <property type="component" value="Unassembled WGS sequence"/>
</dbReference>
<dbReference type="InterPro" id="IPR003008">
    <property type="entry name" value="Tubulin_FtsZ_GTPase"/>
</dbReference>
<evidence type="ECO:0000256" key="2">
    <source>
        <dbReference type="ARBA" id="ARBA00022490"/>
    </source>
</evidence>
<accession>A0ABD5USI4</accession>
<comment type="caution">
    <text evidence="9">The sequence shown here is derived from an EMBL/GenBank/DDBJ whole genome shotgun (WGS) entry which is preliminary data.</text>
</comment>
<evidence type="ECO:0000256" key="6">
    <source>
        <dbReference type="HAMAP-Rule" id="MF_01946"/>
    </source>
</evidence>
<feature type="binding site" evidence="6">
    <location>
        <position position="183"/>
    </location>
    <ligand>
        <name>GTP</name>
        <dbReference type="ChEBI" id="CHEBI:37565"/>
    </ligand>
</feature>
<keyword evidence="10" id="KW-1185">Reference proteome</keyword>
<dbReference type="InterPro" id="IPR032907">
    <property type="entry name" value="CetZ"/>
</dbReference>
<dbReference type="PANTHER" id="PTHR30314">
    <property type="entry name" value="CELL DIVISION PROTEIN FTSZ-RELATED"/>
    <property type="match status" value="1"/>
</dbReference>
<evidence type="ECO:0000256" key="3">
    <source>
        <dbReference type="ARBA" id="ARBA00022741"/>
    </source>
</evidence>
<proteinExistence type="inferred from homology"/>
<comment type="similarity">
    <text evidence="1 6">Belongs to the CetZ family.</text>
</comment>
<dbReference type="Pfam" id="PF21011">
    <property type="entry name" value="CetZ_C"/>
    <property type="match status" value="1"/>
</dbReference>
<evidence type="ECO:0000256" key="1">
    <source>
        <dbReference type="ARBA" id="ARBA00006877"/>
    </source>
</evidence>
<evidence type="ECO:0000256" key="5">
    <source>
        <dbReference type="ARBA" id="ARBA00023134"/>
    </source>
</evidence>
<comment type="function">
    <text evidence="6">Involved in cell shape control.</text>
</comment>
<dbReference type="EMBL" id="JBHSXL010000006">
    <property type="protein sequence ID" value="MFC6892345.1"/>
    <property type="molecule type" value="Genomic_DNA"/>
</dbReference>
<feature type="region of interest" description="Disordered" evidence="7">
    <location>
        <begin position="340"/>
        <end position="366"/>
    </location>
</feature>
<name>A0ABD5USI4_9EURY</name>
<comment type="subcellular location">
    <subcellularLocation>
        <location evidence="6">Cytoplasm</location>
    </subcellularLocation>
</comment>
<dbReference type="InterPro" id="IPR037103">
    <property type="entry name" value="Tubulin/FtsZ-like_C"/>
</dbReference>
<dbReference type="GO" id="GO:0005525">
    <property type="term" value="F:GTP binding"/>
    <property type="evidence" value="ECO:0007669"/>
    <property type="project" value="UniProtKB-UniRule"/>
</dbReference>
<keyword evidence="5 6" id="KW-0342">GTP-binding</keyword>
<sequence>MKVVLVGVGQAGGKVATALAEFDAEMGFDAVRGALAVNTAEADLRSLPIDTLLIGQSRVNGHGVGGDNELAASLMDEDATEVLDALSGRITAEAEAIFVVAGLGGGTGSGGAPVLVRELRRVHDVPVYALGVLPSREEGALYQVNAGRSLKTVVREADATLLVDNDAWRAADDSVGSGYDRINRKLARRVGLVLAAGEATGEDGRDVPESVVDTSEVIQTLRAGGIAAVGYASATAAPEAEENISAVMSTTRKAVMTGLSLPEATEADAALLVAAGEPDRIPRKGVERARRWLEEETGSAAVRGGDFPLSSDRIAAIVLLGGVERSARVETFLERAREAARETDELEQERSDPAAAFDNEDLDGLF</sequence>
<dbReference type="InterPro" id="IPR036525">
    <property type="entry name" value="Tubulin/FtsZ_GTPase_sf"/>
</dbReference>
<evidence type="ECO:0000259" key="8">
    <source>
        <dbReference type="SMART" id="SM00864"/>
    </source>
</evidence>
<feature type="binding site" evidence="6">
    <location>
        <begin position="106"/>
        <end position="108"/>
    </location>
    <ligand>
        <name>GTP</name>
        <dbReference type="ChEBI" id="CHEBI:37565"/>
    </ligand>
</feature>
<evidence type="ECO:0000313" key="10">
    <source>
        <dbReference type="Proteomes" id="UP001596296"/>
    </source>
</evidence>
<dbReference type="SMART" id="SM00864">
    <property type="entry name" value="Tubulin"/>
    <property type="match status" value="1"/>
</dbReference>
<evidence type="ECO:0000256" key="7">
    <source>
        <dbReference type="SAM" id="MobiDB-lite"/>
    </source>
</evidence>
<dbReference type="GO" id="GO:0008360">
    <property type="term" value="P:regulation of cell shape"/>
    <property type="evidence" value="ECO:0007669"/>
    <property type="project" value="UniProtKB-UniRule"/>
</dbReference>
<dbReference type="AlphaFoldDB" id="A0ABD5USI4"/>
<gene>
    <name evidence="6" type="primary">cetZ</name>
    <name evidence="9" type="ORF">ACFQE9_06940</name>
</gene>
<feature type="domain" description="Tubulin/FtsZ GTPase" evidence="8">
    <location>
        <begin position="2"/>
        <end position="201"/>
    </location>
</feature>
<dbReference type="Gene3D" id="3.40.50.1440">
    <property type="entry name" value="Tubulin/FtsZ, GTPase domain"/>
    <property type="match status" value="1"/>
</dbReference>
<organism evidence="9 10">
    <name type="scientific">Halopenitus salinus</name>
    <dbReference type="NCBI Taxonomy" id="1198295"/>
    <lineage>
        <taxon>Archaea</taxon>
        <taxon>Methanobacteriati</taxon>
        <taxon>Methanobacteriota</taxon>
        <taxon>Stenosarchaea group</taxon>
        <taxon>Halobacteria</taxon>
        <taxon>Halobacteriales</taxon>
        <taxon>Haloferacaceae</taxon>
        <taxon>Halopenitus</taxon>
    </lineage>
</organism>
<feature type="binding site" evidence="6">
    <location>
        <position position="138"/>
    </location>
    <ligand>
        <name>GTP</name>
        <dbReference type="ChEBI" id="CHEBI:37565"/>
    </ligand>
</feature>
<dbReference type="GO" id="GO:0005737">
    <property type="term" value="C:cytoplasm"/>
    <property type="evidence" value="ECO:0007669"/>
    <property type="project" value="UniProtKB-SubCell"/>
</dbReference>
<dbReference type="Gene3D" id="3.30.1330.20">
    <property type="entry name" value="Tubulin/FtsZ, C-terminal domain"/>
    <property type="match status" value="1"/>
</dbReference>
<feature type="compositionally biased region" description="Basic and acidic residues" evidence="7">
    <location>
        <begin position="340"/>
        <end position="352"/>
    </location>
</feature>
<reference evidence="9 10" key="1">
    <citation type="journal article" date="2019" name="Int. J. Syst. Evol. Microbiol.">
        <title>The Global Catalogue of Microorganisms (GCM) 10K type strain sequencing project: providing services to taxonomists for standard genome sequencing and annotation.</title>
        <authorList>
            <consortium name="The Broad Institute Genomics Platform"/>
            <consortium name="The Broad Institute Genome Sequencing Center for Infectious Disease"/>
            <person name="Wu L."/>
            <person name="Ma J."/>
        </authorList>
    </citation>
    <scope>NUCLEOTIDE SEQUENCE [LARGE SCALE GENOMIC DNA]</scope>
    <source>
        <strain evidence="9 10">SKJ47</strain>
    </source>
</reference>
<keyword evidence="4 6" id="KW-0133">Cell shape</keyword>
<protein>
    <recommendedName>
        <fullName evidence="6">Tubulin-like protein CetZ</fullName>
    </recommendedName>
</protein>
<feature type="binding site" evidence="6">
    <location>
        <begin position="10"/>
        <end position="14"/>
    </location>
    <ligand>
        <name>GTP</name>
        <dbReference type="ChEBI" id="CHEBI:37565"/>
    </ligand>
</feature>
<dbReference type="InterPro" id="IPR017975">
    <property type="entry name" value="Tubulin_CS"/>
</dbReference>
<dbReference type="Pfam" id="PF00091">
    <property type="entry name" value="Tubulin"/>
    <property type="match status" value="1"/>
</dbReference>
<evidence type="ECO:0000256" key="4">
    <source>
        <dbReference type="ARBA" id="ARBA00022960"/>
    </source>
</evidence>
<feature type="binding site" evidence="6">
    <location>
        <position position="165"/>
    </location>
    <ligand>
        <name>GTP</name>
        <dbReference type="ChEBI" id="CHEBI:37565"/>
    </ligand>
</feature>
<dbReference type="PANTHER" id="PTHR30314:SF10">
    <property type="entry name" value="TUBULIN-LIKE PROTEIN CETZ"/>
    <property type="match status" value="1"/>
</dbReference>
<dbReference type="CDD" id="cd02202">
    <property type="entry name" value="CetZ_tubulin-like"/>
    <property type="match status" value="1"/>
</dbReference>
<dbReference type="HAMAP" id="MF_01946">
    <property type="entry name" value="CetZ"/>
    <property type="match status" value="1"/>
</dbReference>
<keyword evidence="3 6" id="KW-0547">Nucleotide-binding</keyword>
<dbReference type="RefSeq" id="WP_379742342.1">
    <property type="nucleotide sequence ID" value="NZ_JBHSVN010000001.1"/>
</dbReference>
<keyword evidence="2 6" id="KW-0963">Cytoplasm</keyword>
<dbReference type="InterPro" id="IPR048737">
    <property type="entry name" value="CetZ_C"/>
</dbReference>